<feature type="compositionally biased region" description="Polar residues" evidence="3">
    <location>
        <begin position="204"/>
        <end position="219"/>
    </location>
</feature>
<comment type="function">
    <text evidence="2">GTPase activator for the Rho-type GTPases by converting them to an inactive GDP-bound state.</text>
</comment>
<evidence type="ECO:0000313" key="5">
    <source>
        <dbReference type="EMBL" id="EHB03170.1"/>
    </source>
</evidence>
<evidence type="ECO:0000256" key="3">
    <source>
        <dbReference type="SAM" id="MobiDB-lite"/>
    </source>
</evidence>
<gene>
    <name evidence="5" type="ORF">GW7_17832</name>
</gene>
<keyword evidence="1" id="KW-0343">GTPase activation</keyword>
<dbReference type="Proteomes" id="UP000006813">
    <property type="component" value="Unassembled WGS sequence"/>
</dbReference>
<dbReference type="Pfam" id="PF00620">
    <property type="entry name" value="RhoGAP"/>
    <property type="match status" value="1"/>
</dbReference>
<dbReference type="FunFam" id="1.10.555.10:FF:000018">
    <property type="entry name" value="Rho GTPase activating protein 28"/>
    <property type="match status" value="1"/>
</dbReference>
<proteinExistence type="predicted"/>
<dbReference type="InParanoid" id="G5B1K9"/>
<feature type="compositionally biased region" description="Basic and acidic residues" evidence="3">
    <location>
        <begin position="134"/>
        <end position="150"/>
    </location>
</feature>
<dbReference type="InterPro" id="IPR000198">
    <property type="entry name" value="RhoGAP_dom"/>
</dbReference>
<name>G5B1K9_HETGA</name>
<dbReference type="GO" id="GO:0051056">
    <property type="term" value="P:regulation of small GTPase mediated signal transduction"/>
    <property type="evidence" value="ECO:0007669"/>
    <property type="project" value="TreeGrafter"/>
</dbReference>
<feature type="region of interest" description="Disordered" evidence="3">
    <location>
        <begin position="130"/>
        <end position="219"/>
    </location>
</feature>
<dbReference type="GO" id="GO:0005096">
    <property type="term" value="F:GTPase activator activity"/>
    <property type="evidence" value="ECO:0007669"/>
    <property type="project" value="UniProtKB-KW"/>
</dbReference>
<sequence length="810" mass="90348">MLSNESLHPPAFSRSNSQASVDSASMEDFWREIESIHESSTGARGEELPSEIKPVDEGELEAEWLQDVGLSTLISGEEEEDGKALLSTLTRTQAAAVKKRYNTYTQTLRKKSKQPVRDVRDVFGVSKALPDASCDEHTTQLDGTPEEKQLPEVINTSDPMPQDAPLDSPALCNGPREEEGSLSDPGSSSTSILGPIPDVPIHANGSTEPGQAVPSTLSDNDYLGKNIPAEAEELSFEVSYSELVTEAPKRNKLKKSEIKKEDYALTKFIVQKTRFGLTEAGDLSAEDMKKIRHLSLIELTAFLDAFGIQLKRNKTEKVKGRDNGIFGVPLTVLLDNDHKKDPAVKVPLILQKFFEKVEESGLESEGIFRLSGCTAKVKQYREELDTKFNADKFKWDKMCHREAAVMLKAFFRELPTSLFPVEYIPAFVALMERGSHIRVQLQALHLMVMALPDANRDTAQALMTFFNKVIANESKNRMSVWNISTVMAPNLFFSRGKHSDCEELLLANTAAHILRLMLKYQKILWKVPSFLITQVRRMNEATMLLKKQLPSMKKLLRRKTMEREVANPKASKVLQKSPSARRMSDVPEGVIRVHAPLFSKVSMAIQLNSHTKAKDILAKFQFENRSCLLGLTQHKQRKALAAGKKSLEQYHSKLQKLPYCLLGLESGTHEKRLQEKPVLLERAALATENLLLQPGTGKKQHATVVSLGRVSNRSVLHLEEPGEELIPNLGNIPTELSLHLYSAGTALQQGSIQAGYEGHGSSECIKIQNQRLYEIGGNIGQHCLDPDAYVLDVYRVNPHAEWVIKPKPSP</sequence>
<dbReference type="GO" id="GO:0007165">
    <property type="term" value="P:signal transduction"/>
    <property type="evidence" value="ECO:0007669"/>
    <property type="project" value="InterPro"/>
</dbReference>
<evidence type="ECO:0000256" key="1">
    <source>
        <dbReference type="ARBA" id="ARBA00022468"/>
    </source>
</evidence>
<dbReference type="InterPro" id="IPR057323">
    <property type="entry name" value="RHG40/28/18_ubiquitin"/>
</dbReference>
<dbReference type="STRING" id="10181.G5B1K9"/>
<dbReference type="SUPFAM" id="SSF48350">
    <property type="entry name" value="GTPase activation domain, GAP"/>
    <property type="match status" value="1"/>
</dbReference>
<dbReference type="GO" id="GO:0051497">
    <property type="term" value="P:negative regulation of stress fiber assembly"/>
    <property type="evidence" value="ECO:0007669"/>
    <property type="project" value="TreeGrafter"/>
</dbReference>
<dbReference type="GO" id="GO:0030833">
    <property type="term" value="P:regulation of actin filament polymerization"/>
    <property type="evidence" value="ECO:0007669"/>
    <property type="project" value="TreeGrafter"/>
</dbReference>
<feature type="compositionally biased region" description="Low complexity" evidence="3">
    <location>
        <begin position="182"/>
        <end position="194"/>
    </location>
</feature>
<feature type="region of interest" description="Disordered" evidence="3">
    <location>
        <begin position="1"/>
        <end position="25"/>
    </location>
</feature>
<dbReference type="GO" id="GO:0005737">
    <property type="term" value="C:cytoplasm"/>
    <property type="evidence" value="ECO:0007669"/>
    <property type="project" value="TreeGrafter"/>
</dbReference>
<dbReference type="Gene3D" id="1.10.555.10">
    <property type="entry name" value="Rho GTPase activation protein"/>
    <property type="match status" value="1"/>
</dbReference>
<evidence type="ECO:0000256" key="2">
    <source>
        <dbReference type="ARBA" id="ARBA00055252"/>
    </source>
</evidence>
<dbReference type="SMART" id="SM00324">
    <property type="entry name" value="RhoGAP"/>
    <property type="match status" value="1"/>
</dbReference>
<dbReference type="Pfam" id="PF25442">
    <property type="entry name" value="Ubiquitin_RHG40_C"/>
    <property type="match status" value="2"/>
</dbReference>
<dbReference type="PANTHER" id="PTHR14963">
    <property type="entry name" value="RHO GTPASE ACTIVATING PROTEIN 18,19-RELATED"/>
    <property type="match status" value="1"/>
</dbReference>
<feature type="compositionally biased region" description="Polar residues" evidence="3">
    <location>
        <begin position="13"/>
        <end position="23"/>
    </location>
</feature>
<reference evidence="5 6" key="1">
    <citation type="journal article" date="2011" name="Nature">
        <title>Genome sequencing reveals insights into physiology and longevity of the naked mole rat.</title>
        <authorList>
            <person name="Kim E.B."/>
            <person name="Fang X."/>
            <person name="Fushan A.A."/>
            <person name="Huang Z."/>
            <person name="Lobanov A.V."/>
            <person name="Han L."/>
            <person name="Marino S.M."/>
            <person name="Sun X."/>
            <person name="Turanov A.A."/>
            <person name="Yang P."/>
            <person name="Yim S.H."/>
            <person name="Zhao X."/>
            <person name="Kasaikina M.V."/>
            <person name="Stoletzki N."/>
            <person name="Peng C."/>
            <person name="Polak P."/>
            <person name="Xiong Z."/>
            <person name="Kiezun A."/>
            <person name="Zhu Y."/>
            <person name="Chen Y."/>
            <person name="Kryukov G.V."/>
            <person name="Zhang Q."/>
            <person name="Peshkin L."/>
            <person name="Yang L."/>
            <person name="Bronson R.T."/>
            <person name="Buffenstein R."/>
            <person name="Wang B."/>
            <person name="Han C."/>
            <person name="Li Q."/>
            <person name="Chen L."/>
            <person name="Zhao W."/>
            <person name="Sunyaev S.R."/>
            <person name="Park T.J."/>
            <person name="Zhang G."/>
            <person name="Wang J."/>
            <person name="Gladyshev V.N."/>
        </authorList>
    </citation>
    <scope>NUCLEOTIDE SEQUENCE [LARGE SCALE GENOMIC DNA]</scope>
</reference>
<organism evidence="5 6">
    <name type="scientific">Heterocephalus glaber</name>
    <name type="common">Naked mole rat</name>
    <dbReference type="NCBI Taxonomy" id="10181"/>
    <lineage>
        <taxon>Eukaryota</taxon>
        <taxon>Metazoa</taxon>
        <taxon>Chordata</taxon>
        <taxon>Craniata</taxon>
        <taxon>Vertebrata</taxon>
        <taxon>Euteleostomi</taxon>
        <taxon>Mammalia</taxon>
        <taxon>Eutheria</taxon>
        <taxon>Euarchontoglires</taxon>
        <taxon>Glires</taxon>
        <taxon>Rodentia</taxon>
        <taxon>Hystricomorpha</taxon>
        <taxon>Bathyergidae</taxon>
        <taxon>Heterocephalus</taxon>
    </lineage>
</organism>
<dbReference type="EMBL" id="JH167948">
    <property type="protein sequence ID" value="EHB03170.1"/>
    <property type="molecule type" value="Genomic_DNA"/>
</dbReference>
<dbReference type="PANTHER" id="PTHR14963:SF5">
    <property type="entry name" value="RHO GTPASE-ACTIVATING PROTEIN 28"/>
    <property type="match status" value="1"/>
</dbReference>
<dbReference type="AlphaFoldDB" id="G5B1K9"/>
<evidence type="ECO:0000313" key="6">
    <source>
        <dbReference type="Proteomes" id="UP000006813"/>
    </source>
</evidence>
<evidence type="ECO:0000259" key="4">
    <source>
        <dbReference type="PROSITE" id="PS50238"/>
    </source>
</evidence>
<dbReference type="FunCoup" id="G5B1K9">
    <property type="interactions" value="851"/>
</dbReference>
<dbReference type="CDD" id="cd04391">
    <property type="entry name" value="RhoGAP_ARHGAP18"/>
    <property type="match status" value="1"/>
</dbReference>
<dbReference type="PROSITE" id="PS50238">
    <property type="entry name" value="RHOGAP"/>
    <property type="match status" value="1"/>
</dbReference>
<feature type="domain" description="Rho-GAP" evidence="4">
    <location>
        <begin position="328"/>
        <end position="525"/>
    </location>
</feature>
<accession>G5B1K9</accession>
<protein>
    <submittedName>
        <fullName evidence="5">Rho GTPase-activating protein 28</fullName>
    </submittedName>
</protein>
<dbReference type="eggNOG" id="KOG2200">
    <property type="taxonomic scope" value="Eukaryota"/>
</dbReference>
<dbReference type="InterPro" id="IPR008936">
    <property type="entry name" value="Rho_GTPase_activation_prot"/>
</dbReference>